<keyword evidence="2 4" id="KW-0863">Zinc-finger</keyword>
<keyword evidence="1" id="KW-0479">Metal-binding</keyword>
<evidence type="ECO:0000256" key="5">
    <source>
        <dbReference type="SAM" id="MobiDB-lite"/>
    </source>
</evidence>
<feature type="domain" description="DNL-type" evidence="6">
    <location>
        <begin position="113"/>
        <end position="209"/>
    </location>
</feature>
<keyword evidence="8" id="KW-1185">Reference proteome</keyword>
<evidence type="ECO:0000256" key="1">
    <source>
        <dbReference type="ARBA" id="ARBA00022723"/>
    </source>
</evidence>
<evidence type="ECO:0000256" key="2">
    <source>
        <dbReference type="ARBA" id="ARBA00022771"/>
    </source>
</evidence>
<dbReference type="InterPro" id="IPR007853">
    <property type="entry name" value="Znf_DNL-typ"/>
</dbReference>
<keyword evidence="3" id="KW-0862">Zinc</keyword>
<dbReference type="PROSITE" id="PS51501">
    <property type="entry name" value="ZF_DNL"/>
    <property type="match status" value="1"/>
</dbReference>
<dbReference type="Proteomes" id="UP000054350">
    <property type="component" value="Unassembled WGS sequence"/>
</dbReference>
<dbReference type="AlphaFoldDB" id="A0A0L0TCL4"/>
<evidence type="ECO:0000259" key="6">
    <source>
        <dbReference type="PROSITE" id="PS51501"/>
    </source>
</evidence>
<dbReference type="GO" id="GO:0030150">
    <property type="term" value="P:protein import into mitochondrial matrix"/>
    <property type="evidence" value="ECO:0007669"/>
    <property type="project" value="TreeGrafter"/>
</dbReference>
<dbReference type="PANTHER" id="PTHR20922">
    <property type="entry name" value="DNL-TYPE ZINC FINGER PROTEIN"/>
    <property type="match status" value="1"/>
</dbReference>
<dbReference type="GO" id="GO:0050821">
    <property type="term" value="P:protein stabilization"/>
    <property type="evidence" value="ECO:0007669"/>
    <property type="project" value="TreeGrafter"/>
</dbReference>
<dbReference type="VEuPathDB" id="FungiDB:AMAG_16505"/>
<accession>A0A0L0TCL4</accession>
<feature type="region of interest" description="Disordered" evidence="5">
    <location>
        <begin position="233"/>
        <end position="254"/>
    </location>
</feature>
<name>A0A0L0TCL4_ALLM3</name>
<dbReference type="OrthoDB" id="512667at2759"/>
<organism evidence="7 8">
    <name type="scientific">Allomyces macrogynus (strain ATCC 38327)</name>
    <name type="common">Allomyces javanicus var. macrogynus</name>
    <dbReference type="NCBI Taxonomy" id="578462"/>
    <lineage>
        <taxon>Eukaryota</taxon>
        <taxon>Fungi</taxon>
        <taxon>Fungi incertae sedis</taxon>
        <taxon>Blastocladiomycota</taxon>
        <taxon>Blastocladiomycetes</taxon>
        <taxon>Blastocladiales</taxon>
        <taxon>Blastocladiaceae</taxon>
        <taxon>Allomyces</taxon>
    </lineage>
</organism>
<evidence type="ECO:0000256" key="4">
    <source>
        <dbReference type="PROSITE-ProRule" id="PRU00834"/>
    </source>
</evidence>
<evidence type="ECO:0000313" key="8">
    <source>
        <dbReference type="Proteomes" id="UP000054350"/>
    </source>
</evidence>
<dbReference type="GO" id="GO:0006457">
    <property type="term" value="P:protein folding"/>
    <property type="evidence" value="ECO:0007669"/>
    <property type="project" value="TreeGrafter"/>
</dbReference>
<proteinExistence type="predicted"/>
<evidence type="ECO:0000256" key="3">
    <source>
        <dbReference type="ARBA" id="ARBA00022833"/>
    </source>
</evidence>
<dbReference type="GO" id="GO:0008270">
    <property type="term" value="F:zinc ion binding"/>
    <property type="evidence" value="ECO:0007669"/>
    <property type="project" value="UniProtKB-KW"/>
</dbReference>
<protein>
    <recommendedName>
        <fullName evidence="6">DNL-type domain-containing protein</fullName>
    </recommendedName>
</protein>
<dbReference type="Pfam" id="PF05180">
    <property type="entry name" value="zf-DNL"/>
    <property type="match status" value="1"/>
</dbReference>
<gene>
    <name evidence="7" type="ORF">AMAG_16505</name>
</gene>
<dbReference type="EMBL" id="GG745380">
    <property type="protein sequence ID" value="KNE72462.1"/>
    <property type="molecule type" value="Genomic_DNA"/>
</dbReference>
<sequence length="254" mass="27473">MIRTVSTQAHSAAARFSCHGAQFAHPSLATLVPKSLPCAMTPSRQPKWRLLSSSIARHACSSLTAASPRLPRAPWAAARASFHSTRTVHDAAASDTQCTHDHDHAAHAHDTPVHEGHMLVAFTCKVCSTRMSKTVTRQSYYTGVVLIKCDGCAKLHLIADNKNWFQEGRNVEEILARDQPETPVDRVSLRATDPTSQAALQKLLELDPGLIERIAEAQREAKRTGQKVSFKFSVPAGDAAGPEEPAGAGEKQAC</sequence>
<evidence type="ECO:0000313" key="7">
    <source>
        <dbReference type="EMBL" id="KNE72462.1"/>
    </source>
</evidence>
<dbReference type="GO" id="GO:0005739">
    <property type="term" value="C:mitochondrion"/>
    <property type="evidence" value="ECO:0007669"/>
    <property type="project" value="TreeGrafter"/>
</dbReference>
<dbReference type="eggNOG" id="KOG3277">
    <property type="taxonomic scope" value="Eukaryota"/>
</dbReference>
<reference evidence="8" key="2">
    <citation type="submission" date="2009-11" db="EMBL/GenBank/DDBJ databases">
        <title>The Genome Sequence of Allomyces macrogynus strain ATCC 38327.</title>
        <authorList>
            <consortium name="The Broad Institute Genome Sequencing Platform"/>
            <person name="Russ C."/>
            <person name="Cuomo C."/>
            <person name="Shea T."/>
            <person name="Young S.K."/>
            <person name="Zeng Q."/>
            <person name="Koehrsen M."/>
            <person name="Haas B."/>
            <person name="Borodovsky M."/>
            <person name="Guigo R."/>
            <person name="Alvarado L."/>
            <person name="Berlin A."/>
            <person name="Borenstein D."/>
            <person name="Chen Z."/>
            <person name="Engels R."/>
            <person name="Freedman E."/>
            <person name="Gellesch M."/>
            <person name="Goldberg J."/>
            <person name="Griggs A."/>
            <person name="Gujja S."/>
            <person name="Heiman D."/>
            <person name="Hepburn T."/>
            <person name="Howarth C."/>
            <person name="Jen D."/>
            <person name="Larson L."/>
            <person name="Lewis B."/>
            <person name="Mehta T."/>
            <person name="Park D."/>
            <person name="Pearson M."/>
            <person name="Roberts A."/>
            <person name="Saif S."/>
            <person name="Shenoy N."/>
            <person name="Sisk P."/>
            <person name="Stolte C."/>
            <person name="Sykes S."/>
            <person name="Walk T."/>
            <person name="White J."/>
            <person name="Yandava C."/>
            <person name="Burger G."/>
            <person name="Gray M.W."/>
            <person name="Holland P.W.H."/>
            <person name="King N."/>
            <person name="Lang F.B.F."/>
            <person name="Roger A.J."/>
            <person name="Ruiz-Trillo I."/>
            <person name="Lander E."/>
            <person name="Nusbaum C."/>
        </authorList>
    </citation>
    <scope>NUCLEOTIDE SEQUENCE [LARGE SCALE GENOMIC DNA]</scope>
    <source>
        <strain evidence="8">ATCC 38327</strain>
    </source>
</reference>
<dbReference type="PANTHER" id="PTHR20922:SF13">
    <property type="entry name" value="DNL-TYPE ZINC FINGER PROTEIN"/>
    <property type="match status" value="1"/>
</dbReference>
<dbReference type="STRING" id="578462.A0A0L0TCL4"/>
<dbReference type="InterPro" id="IPR024158">
    <property type="entry name" value="Mt_import_TIM15"/>
</dbReference>
<feature type="compositionally biased region" description="Low complexity" evidence="5">
    <location>
        <begin position="235"/>
        <end position="254"/>
    </location>
</feature>
<dbReference type="GO" id="GO:0051087">
    <property type="term" value="F:protein-folding chaperone binding"/>
    <property type="evidence" value="ECO:0007669"/>
    <property type="project" value="TreeGrafter"/>
</dbReference>
<reference evidence="7 8" key="1">
    <citation type="submission" date="2009-11" db="EMBL/GenBank/DDBJ databases">
        <title>Annotation of Allomyces macrogynus ATCC 38327.</title>
        <authorList>
            <consortium name="The Broad Institute Genome Sequencing Platform"/>
            <person name="Russ C."/>
            <person name="Cuomo C."/>
            <person name="Burger G."/>
            <person name="Gray M.W."/>
            <person name="Holland P.W.H."/>
            <person name="King N."/>
            <person name="Lang F.B.F."/>
            <person name="Roger A.J."/>
            <person name="Ruiz-Trillo I."/>
            <person name="Young S.K."/>
            <person name="Zeng Q."/>
            <person name="Gargeya S."/>
            <person name="Fitzgerald M."/>
            <person name="Haas B."/>
            <person name="Abouelleil A."/>
            <person name="Alvarado L."/>
            <person name="Arachchi H.M."/>
            <person name="Berlin A."/>
            <person name="Chapman S.B."/>
            <person name="Gearin G."/>
            <person name="Goldberg J."/>
            <person name="Griggs A."/>
            <person name="Gujja S."/>
            <person name="Hansen M."/>
            <person name="Heiman D."/>
            <person name="Howarth C."/>
            <person name="Larimer J."/>
            <person name="Lui A."/>
            <person name="MacDonald P.J.P."/>
            <person name="McCowen C."/>
            <person name="Montmayeur A."/>
            <person name="Murphy C."/>
            <person name="Neiman D."/>
            <person name="Pearson M."/>
            <person name="Priest M."/>
            <person name="Roberts A."/>
            <person name="Saif S."/>
            <person name="Shea T."/>
            <person name="Sisk P."/>
            <person name="Stolte C."/>
            <person name="Sykes S."/>
            <person name="Wortman J."/>
            <person name="Nusbaum C."/>
            <person name="Birren B."/>
        </authorList>
    </citation>
    <scope>NUCLEOTIDE SEQUENCE [LARGE SCALE GENOMIC DNA]</scope>
    <source>
        <strain evidence="7 8">ATCC 38327</strain>
    </source>
</reference>